<keyword evidence="2" id="KW-0472">Membrane</keyword>
<keyword evidence="2" id="KW-1133">Transmembrane helix</keyword>
<dbReference type="AlphaFoldDB" id="A0AA90ZKG3"/>
<keyword evidence="2" id="KW-0812">Transmembrane</keyword>
<organism evidence="5 6">
    <name type="scientific">Segatella copri</name>
    <dbReference type="NCBI Taxonomy" id="165179"/>
    <lineage>
        <taxon>Bacteria</taxon>
        <taxon>Pseudomonadati</taxon>
        <taxon>Bacteroidota</taxon>
        <taxon>Bacteroidia</taxon>
        <taxon>Bacteroidales</taxon>
        <taxon>Prevotellaceae</taxon>
        <taxon>Segatella</taxon>
    </lineage>
</organism>
<dbReference type="PANTHER" id="PTHR30386">
    <property type="entry name" value="MEMBRANE FUSION SUBUNIT OF EMRAB-TOLC MULTIDRUG EFFLUX PUMP"/>
    <property type="match status" value="1"/>
</dbReference>
<dbReference type="Gene3D" id="2.40.50.100">
    <property type="match status" value="1"/>
</dbReference>
<evidence type="ECO:0000256" key="2">
    <source>
        <dbReference type="SAM" id="Phobius"/>
    </source>
</evidence>
<dbReference type="Proteomes" id="UP000442105">
    <property type="component" value="Unassembled WGS sequence"/>
</dbReference>
<evidence type="ECO:0000259" key="4">
    <source>
        <dbReference type="Pfam" id="PF26002"/>
    </source>
</evidence>
<dbReference type="InterPro" id="IPR058647">
    <property type="entry name" value="BSH_CzcB-like"/>
</dbReference>
<dbReference type="Pfam" id="PF25973">
    <property type="entry name" value="BSH_CzcB"/>
    <property type="match status" value="1"/>
</dbReference>
<dbReference type="InterPro" id="IPR050739">
    <property type="entry name" value="MFP"/>
</dbReference>
<protein>
    <submittedName>
        <fullName evidence="5">HlyD family efflux transporter periplasmic adaptor subunit</fullName>
    </submittedName>
</protein>
<dbReference type="PANTHER" id="PTHR30386:SF28">
    <property type="entry name" value="EXPORTED PROTEIN"/>
    <property type="match status" value="1"/>
</dbReference>
<dbReference type="RefSeq" id="WP_153127747.1">
    <property type="nucleotide sequence ID" value="NZ_VZCW01000046.1"/>
</dbReference>
<keyword evidence="1" id="KW-0175">Coiled coil</keyword>
<dbReference type="InterPro" id="IPR058982">
    <property type="entry name" value="Beta-barrel_AprE"/>
</dbReference>
<reference evidence="6" key="1">
    <citation type="submission" date="2019-09" db="EMBL/GenBank/DDBJ databases">
        <title>Distinct polysaccharide growth profiles of human intestinal Prevotella copri isolates.</title>
        <authorList>
            <person name="Fehlner-Peach H."/>
            <person name="Magnabosco C."/>
            <person name="Raghavan V."/>
            <person name="Scher J.U."/>
            <person name="Tett A."/>
            <person name="Cox L.M."/>
            <person name="Gottsegen C."/>
            <person name="Watters A."/>
            <person name="Wiltshire- Gordon J.D."/>
            <person name="Segata N."/>
            <person name="Bonneau R."/>
            <person name="Littman D.R."/>
        </authorList>
    </citation>
    <scope>NUCLEOTIDE SEQUENCE [LARGE SCALE GENOMIC DNA]</scope>
    <source>
        <strain evidence="6">iAQ1179</strain>
    </source>
</reference>
<feature type="domain" description="CzcB-like barrel-sandwich hybrid" evidence="3">
    <location>
        <begin position="63"/>
        <end position="264"/>
    </location>
</feature>
<comment type="caution">
    <text evidence="5">The sequence shown here is derived from an EMBL/GenBank/DDBJ whole genome shotgun (WGS) entry which is preliminary data.</text>
</comment>
<accession>A0AA90ZKG3</accession>
<evidence type="ECO:0000259" key="3">
    <source>
        <dbReference type="Pfam" id="PF25973"/>
    </source>
</evidence>
<dbReference type="Pfam" id="PF26002">
    <property type="entry name" value="Beta-barrel_AprE"/>
    <property type="match status" value="1"/>
</dbReference>
<evidence type="ECO:0000313" key="5">
    <source>
        <dbReference type="EMBL" id="MQN11583.1"/>
    </source>
</evidence>
<dbReference type="PRINTS" id="PR01490">
    <property type="entry name" value="RTXTOXIND"/>
</dbReference>
<gene>
    <name evidence="5" type="ORF">F7D95_01850</name>
</gene>
<feature type="domain" description="AprE-like beta-barrel" evidence="4">
    <location>
        <begin position="270"/>
        <end position="357"/>
    </location>
</feature>
<name>A0AA90ZKG3_9BACT</name>
<proteinExistence type="predicted"/>
<sequence length="384" mass="44269">MILPPDWIENSIETYIYQHTTKSQAIYWVVLATIVLAFILLPFVYVDISIQSNGVIRPAIEKTEIKATISGIVNEVYVYEGQKVKKGDILLRFRASSSHEKINYQDNRLRDYEEHIADLKTLSLGGKPSVFRSPARLQEYQLFVSKKQELQVAVEQAKREYNREKILFDKSLVSEEEYEKYLFTYQSKKEEFASLVESQLSTWQTELNNYQNQFKEMLSAQNQEKAEVKDMYELRSPVDGTIEQFSGIYGGSSVQIGQSICSVSPNSTIYVEAYVSPNDIGYISVGMPIKAQITSFNYNEWGTVMGSVIYISSDYMSGEKGNTYFKVKCQLQQNFLVMKKTGMEGYLKKGMVANVRFMITKRSLFDILYQNIDEWINPTQYITE</sequence>
<feature type="transmembrane region" description="Helical" evidence="2">
    <location>
        <begin position="25"/>
        <end position="45"/>
    </location>
</feature>
<evidence type="ECO:0000256" key="1">
    <source>
        <dbReference type="SAM" id="Coils"/>
    </source>
</evidence>
<feature type="coiled-coil region" evidence="1">
    <location>
        <begin position="193"/>
        <end position="227"/>
    </location>
</feature>
<dbReference type="Gene3D" id="2.40.30.170">
    <property type="match status" value="1"/>
</dbReference>
<dbReference type="EMBL" id="VZCW01000046">
    <property type="protein sequence ID" value="MQN11583.1"/>
    <property type="molecule type" value="Genomic_DNA"/>
</dbReference>
<dbReference type="SUPFAM" id="SSF111369">
    <property type="entry name" value="HlyD-like secretion proteins"/>
    <property type="match status" value="1"/>
</dbReference>
<evidence type="ECO:0000313" key="6">
    <source>
        <dbReference type="Proteomes" id="UP000442105"/>
    </source>
</evidence>
<feature type="coiled-coil region" evidence="1">
    <location>
        <begin position="140"/>
        <end position="167"/>
    </location>
</feature>